<organism evidence="1 2">
    <name type="scientific">Brassica cretica</name>
    <name type="common">Mustard</name>
    <dbReference type="NCBI Taxonomy" id="69181"/>
    <lineage>
        <taxon>Eukaryota</taxon>
        <taxon>Viridiplantae</taxon>
        <taxon>Streptophyta</taxon>
        <taxon>Embryophyta</taxon>
        <taxon>Tracheophyta</taxon>
        <taxon>Spermatophyta</taxon>
        <taxon>Magnoliopsida</taxon>
        <taxon>eudicotyledons</taxon>
        <taxon>Gunneridae</taxon>
        <taxon>Pentapetalae</taxon>
        <taxon>rosids</taxon>
        <taxon>malvids</taxon>
        <taxon>Brassicales</taxon>
        <taxon>Brassicaceae</taxon>
        <taxon>Brassiceae</taxon>
        <taxon>Brassica</taxon>
    </lineage>
</organism>
<accession>A0A8S9GGY7</accession>
<proteinExistence type="predicted"/>
<protein>
    <submittedName>
        <fullName evidence="1">Uncharacterized protein</fullName>
    </submittedName>
</protein>
<gene>
    <name evidence="1" type="ORF">F2Q68_00029055</name>
</gene>
<dbReference type="AlphaFoldDB" id="A0A8S9GGY7"/>
<comment type="caution">
    <text evidence="1">The sequence shown here is derived from an EMBL/GenBank/DDBJ whole genome shotgun (WGS) entry which is preliminary data.</text>
</comment>
<dbReference type="EMBL" id="QGKW02002005">
    <property type="protein sequence ID" value="KAF2544679.1"/>
    <property type="molecule type" value="Genomic_DNA"/>
</dbReference>
<evidence type="ECO:0000313" key="2">
    <source>
        <dbReference type="Proteomes" id="UP000712281"/>
    </source>
</evidence>
<name>A0A8S9GGY7_BRACR</name>
<reference evidence="1" key="1">
    <citation type="submission" date="2019-12" db="EMBL/GenBank/DDBJ databases">
        <title>Genome sequencing and annotation of Brassica cretica.</title>
        <authorList>
            <person name="Studholme D.J."/>
            <person name="Sarris P.F."/>
        </authorList>
    </citation>
    <scope>NUCLEOTIDE SEQUENCE</scope>
    <source>
        <strain evidence="1">PFS-001/15</strain>
        <tissue evidence="1">Leaf</tissue>
    </source>
</reference>
<evidence type="ECO:0000313" key="1">
    <source>
        <dbReference type="EMBL" id="KAF2544679.1"/>
    </source>
</evidence>
<sequence>MKMSIYIIRLQKSSNSTNPFARRGTPIHPQWKRRRSVMPVLRRTPSLHRLHQTLPTSLQIPIKSNRRRNRAFIFPIEIRQTPNGNLRERSRSRVYEDGQIEVELRERERERERERRRSRWRLSGSSLPLVQFPRTTAITAVSSSLTENPRG</sequence>
<dbReference type="Proteomes" id="UP000712281">
    <property type="component" value="Unassembled WGS sequence"/>
</dbReference>